<dbReference type="InterPro" id="IPR051275">
    <property type="entry name" value="Cell_adhesion_signaling"/>
</dbReference>
<dbReference type="PROSITE" id="PS50835">
    <property type="entry name" value="IG_LIKE"/>
    <property type="match status" value="3"/>
</dbReference>
<comment type="subcellular location">
    <subcellularLocation>
        <location evidence="1">Membrane</location>
        <topology evidence="1">Single-pass type I membrane protein</topology>
    </subcellularLocation>
</comment>
<dbReference type="PANTHER" id="PTHR11640">
    <property type="entry name" value="NEPHRIN"/>
    <property type="match status" value="1"/>
</dbReference>
<keyword evidence="4" id="KW-0325">Glycoprotein</keyword>
<dbReference type="Pfam" id="PF08205">
    <property type="entry name" value="C2-set_2"/>
    <property type="match status" value="1"/>
</dbReference>
<evidence type="ECO:0000259" key="8">
    <source>
        <dbReference type="PROSITE" id="PS50835"/>
    </source>
</evidence>
<feature type="domain" description="Ig-like" evidence="8">
    <location>
        <begin position="170"/>
        <end position="273"/>
    </location>
</feature>
<keyword evidence="2 7" id="KW-0472">Membrane</keyword>
<evidence type="ECO:0000256" key="2">
    <source>
        <dbReference type="ARBA" id="ARBA00023136"/>
    </source>
</evidence>
<dbReference type="Gene3D" id="2.60.40.10">
    <property type="entry name" value="Immunoglobulins"/>
    <property type="match status" value="2"/>
</dbReference>
<evidence type="ECO:0000256" key="6">
    <source>
        <dbReference type="SAM" id="MobiDB-lite"/>
    </source>
</evidence>
<evidence type="ECO:0000256" key="7">
    <source>
        <dbReference type="SAM" id="Phobius"/>
    </source>
</evidence>
<keyword evidence="7" id="KW-0812">Transmembrane</keyword>
<evidence type="ECO:0000256" key="1">
    <source>
        <dbReference type="ARBA" id="ARBA00004479"/>
    </source>
</evidence>
<evidence type="ECO:0000313" key="9">
    <source>
        <dbReference type="EMBL" id="WAR04248.1"/>
    </source>
</evidence>
<sequence>MDINGYSFSCSESELTWTILNVSRYQHGQIWSCTFTTTKGMSAQAELALKLQECFELLVKQVPSPAYEHDHVTLSASYSGFEETEHPTRVVWGIISPLQSVGRILLPGCTVFGPIDISAYNFTCSEGELTWTIFNVSRSQQGQIWSCMLATNVNSVQAELALKLHDPLMPTLEVSPETVQEYHSVTLMCTIYDQVIPVSWAINGQHTGIWIGVYLGNCTTSPEVLPSDYNCTCISAKMYSCTIKNVTRAQHGDKWKCLANNAKGITMQSGDVEVKVLVGVSAVQLTKPTEIEVIEAEHFRVLFECVSEGLPAPTIRWFMDNKTPNNTDDDVELKLNSSSIIRETKQNADNTYRVKSQLDFTIDRKFDGMEIYCTTNNTARVLISTRRPVIRVQCNSKKNSHADMSLASKTMKDTIIAFGIQTGTLEEGHMNPSNESLTLETTHRVKDSTPDINVTCTYTGNRTVYVVSWYRNRALVGAVNPSCAILIRPHFDRYQFICPSPFETVLSVEKLILNQTVDKWTCQVGLGFGNVLESSPVDILLEATEGSDQLESNSETVKVVGGVIGGFVTGWLVGIASVFLVHKMRLIEKCMAEKETADIPTKLAAAHQKESLPNENEQEQDTNTNPSDYQNTMGTAGSDQTAGNTGPYESLQERNQEQYDIILQY</sequence>
<feature type="domain" description="Ig-like" evidence="8">
    <location>
        <begin position="281"/>
        <end position="384"/>
    </location>
</feature>
<protein>
    <recommendedName>
        <fullName evidence="8">Ig-like domain-containing protein</fullName>
    </recommendedName>
</protein>
<evidence type="ECO:0000256" key="3">
    <source>
        <dbReference type="ARBA" id="ARBA00023157"/>
    </source>
</evidence>
<evidence type="ECO:0000256" key="4">
    <source>
        <dbReference type="ARBA" id="ARBA00023180"/>
    </source>
</evidence>
<feature type="region of interest" description="Disordered" evidence="6">
    <location>
        <begin position="606"/>
        <end position="657"/>
    </location>
</feature>
<keyword evidence="10" id="KW-1185">Reference proteome</keyword>
<accession>A0ABY7E2M1</accession>
<proteinExistence type="predicted"/>
<keyword evidence="5" id="KW-0393">Immunoglobulin domain</keyword>
<keyword evidence="7" id="KW-1133">Transmembrane helix</keyword>
<feature type="transmembrane region" description="Helical" evidence="7">
    <location>
        <begin position="559"/>
        <end position="581"/>
    </location>
</feature>
<feature type="domain" description="Ig-like" evidence="8">
    <location>
        <begin position="432"/>
        <end position="538"/>
    </location>
</feature>
<organism evidence="9 10">
    <name type="scientific">Mya arenaria</name>
    <name type="common">Soft-shell clam</name>
    <dbReference type="NCBI Taxonomy" id="6604"/>
    <lineage>
        <taxon>Eukaryota</taxon>
        <taxon>Metazoa</taxon>
        <taxon>Spiralia</taxon>
        <taxon>Lophotrochozoa</taxon>
        <taxon>Mollusca</taxon>
        <taxon>Bivalvia</taxon>
        <taxon>Autobranchia</taxon>
        <taxon>Heteroconchia</taxon>
        <taxon>Euheterodonta</taxon>
        <taxon>Imparidentia</taxon>
        <taxon>Neoheterodontei</taxon>
        <taxon>Myida</taxon>
        <taxon>Myoidea</taxon>
        <taxon>Myidae</taxon>
        <taxon>Mya</taxon>
    </lineage>
</organism>
<name>A0ABY7E2M1_MYAAR</name>
<dbReference type="Proteomes" id="UP001164746">
    <property type="component" value="Chromosome 5"/>
</dbReference>
<reference evidence="9" key="1">
    <citation type="submission" date="2022-11" db="EMBL/GenBank/DDBJ databases">
        <title>Centuries of genome instability and evolution in soft-shell clam transmissible cancer (bioRxiv).</title>
        <authorList>
            <person name="Hart S.F.M."/>
            <person name="Yonemitsu M.A."/>
            <person name="Giersch R.M."/>
            <person name="Beal B.F."/>
            <person name="Arriagada G."/>
            <person name="Davis B.W."/>
            <person name="Ostrander E.A."/>
            <person name="Goff S.P."/>
            <person name="Metzger M.J."/>
        </authorList>
    </citation>
    <scope>NUCLEOTIDE SEQUENCE</scope>
    <source>
        <strain evidence="9">MELC-2E11</strain>
        <tissue evidence="9">Siphon/mantle</tissue>
    </source>
</reference>
<dbReference type="InterPro" id="IPR013783">
    <property type="entry name" value="Ig-like_fold"/>
</dbReference>
<dbReference type="EMBL" id="CP111016">
    <property type="protein sequence ID" value="WAR04248.1"/>
    <property type="molecule type" value="Genomic_DNA"/>
</dbReference>
<dbReference type="SUPFAM" id="SSF48726">
    <property type="entry name" value="Immunoglobulin"/>
    <property type="match status" value="2"/>
</dbReference>
<feature type="compositionally biased region" description="Polar residues" evidence="6">
    <location>
        <begin position="626"/>
        <end position="644"/>
    </location>
</feature>
<dbReference type="InterPro" id="IPR013162">
    <property type="entry name" value="CD80_C2-set"/>
</dbReference>
<dbReference type="InterPro" id="IPR007110">
    <property type="entry name" value="Ig-like_dom"/>
</dbReference>
<dbReference type="PANTHER" id="PTHR11640:SF166">
    <property type="entry name" value="IG-LIKE DOMAIN-CONTAINING PROTEIN"/>
    <property type="match status" value="1"/>
</dbReference>
<keyword evidence="3" id="KW-1015">Disulfide bond</keyword>
<evidence type="ECO:0000256" key="5">
    <source>
        <dbReference type="ARBA" id="ARBA00023319"/>
    </source>
</evidence>
<dbReference type="InterPro" id="IPR036179">
    <property type="entry name" value="Ig-like_dom_sf"/>
</dbReference>
<gene>
    <name evidence="9" type="ORF">MAR_019617</name>
</gene>
<evidence type="ECO:0000313" key="10">
    <source>
        <dbReference type="Proteomes" id="UP001164746"/>
    </source>
</evidence>